<feature type="region of interest" description="Disordered" evidence="1">
    <location>
        <begin position="125"/>
        <end position="146"/>
    </location>
</feature>
<dbReference type="Proteomes" id="UP001500630">
    <property type="component" value="Unassembled WGS sequence"/>
</dbReference>
<evidence type="ECO:0000313" key="4">
    <source>
        <dbReference type="Proteomes" id="UP001500630"/>
    </source>
</evidence>
<evidence type="ECO:0000256" key="1">
    <source>
        <dbReference type="SAM" id="MobiDB-lite"/>
    </source>
</evidence>
<dbReference type="EMBL" id="BAABDQ010000002">
    <property type="protein sequence ID" value="GAA3535089.1"/>
    <property type="molecule type" value="Genomic_DNA"/>
</dbReference>
<comment type="caution">
    <text evidence="3">The sequence shown here is derived from an EMBL/GenBank/DDBJ whole genome shotgun (WGS) entry which is preliminary data.</text>
</comment>
<gene>
    <name evidence="3" type="ORF">GCM10022419_013270</name>
</gene>
<keyword evidence="2" id="KW-0812">Transmembrane</keyword>
<sequence>MSTPHPPSHGSGAPGHPGGRHGAGSRPSGGFPPPAQDGPGPGVRWPPGPGGQPPPGPGGQWPPGPGGQHPPGPGAQWPPGPGGRRTRHGSGGKGKGPLIAVVVVLGVLLIGGLATGGWLLLGRGKAGPTADPASGRSVPVRSPTAKETRAAEAVRLRAITGDQLCAAVPDDLRKSLVADAEYGGKEASTEAAADTEKRAACSWANNKMNVGDGVLGQRTLSISVAAGSTETRDAADNAVDRFGQDKKTHQRRVNVRNGNRIDGRTSGSAFGELKALTYGDASYSQTSIGRSGLKAEVFVRQGPWLIKVGYGGDNRTGAKYPTGDETRAAAGKVAGLITTEMAKSAAKVKLTGPCALVTTGQIESALFPAAGGPSVGTNEGGIKQTTCTWSVKEAVEHRPGQEFTARGGQLGIRVVDWGGGDTGSAYQFDRDARKYDRYHAKGGLTGDRVHTVYEPRQELSGLGDKAFAVVSSTTRPYDKSAPPTMEILIKVLAGDRTVEVTFRGTTTGGGLVGAAGYRAPFFEPAVAQPALTKVAEDFLDGLN</sequence>
<proteinExistence type="predicted"/>
<accession>A0ABP6VJR7</accession>
<feature type="compositionally biased region" description="Gly residues" evidence="1">
    <location>
        <begin position="12"/>
        <end position="22"/>
    </location>
</feature>
<feature type="region of interest" description="Disordered" evidence="1">
    <location>
        <begin position="1"/>
        <end position="95"/>
    </location>
</feature>
<protein>
    <submittedName>
        <fullName evidence="3">Uncharacterized protein</fullName>
    </submittedName>
</protein>
<evidence type="ECO:0000313" key="3">
    <source>
        <dbReference type="EMBL" id="GAA3535089.1"/>
    </source>
</evidence>
<name>A0ABP6VJR7_9ACTN</name>
<reference evidence="4" key="1">
    <citation type="journal article" date="2019" name="Int. J. Syst. Evol. Microbiol.">
        <title>The Global Catalogue of Microorganisms (GCM) 10K type strain sequencing project: providing services to taxonomists for standard genome sequencing and annotation.</title>
        <authorList>
            <consortium name="The Broad Institute Genomics Platform"/>
            <consortium name="The Broad Institute Genome Sequencing Center for Infectious Disease"/>
            <person name="Wu L."/>
            <person name="Ma J."/>
        </authorList>
    </citation>
    <scope>NUCLEOTIDE SEQUENCE [LARGE SCALE GENOMIC DNA]</scope>
    <source>
        <strain evidence="4">JCM 17326</strain>
    </source>
</reference>
<keyword evidence="2" id="KW-1133">Transmembrane helix</keyword>
<feature type="compositionally biased region" description="Pro residues" evidence="1">
    <location>
        <begin position="44"/>
        <end position="81"/>
    </location>
</feature>
<feature type="transmembrane region" description="Helical" evidence="2">
    <location>
        <begin position="98"/>
        <end position="121"/>
    </location>
</feature>
<organism evidence="3 4">
    <name type="scientific">Nonomuraea rosea</name>
    <dbReference type="NCBI Taxonomy" id="638574"/>
    <lineage>
        <taxon>Bacteria</taxon>
        <taxon>Bacillati</taxon>
        <taxon>Actinomycetota</taxon>
        <taxon>Actinomycetes</taxon>
        <taxon>Streptosporangiales</taxon>
        <taxon>Streptosporangiaceae</taxon>
        <taxon>Nonomuraea</taxon>
    </lineage>
</organism>
<keyword evidence="2" id="KW-0472">Membrane</keyword>
<evidence type="ECO:0000256" key="2">
    <source>
        <dbReference type="SAM" id="Phobius"/>
    </source>
</evidence>
<keyword evidence="4" id="KW-1185">Reference proteome</keyword>